<dbReference type="EMBL" id="CP000251">
    <property type="protein sequence ID" value="ABC81571.1"/>
    <property type="molecule type" value="Genomic_DNA"/>
</dbReference>
<name>Q2IIU4_ANADE</name>
<organism evidence="2 3">
    <name type="scientific">Anaeromyxobacter dehalogenans (strain 2CP-C)</name>
    <dbReference type="NCBI Taxonomy" id="290397"/>
    <lineage>
        <taxon>Bacteria</taxon>
        <taxon>Pseudomonadati</taxon>
        <taxon>Myxococcota</taxon>
        <taxon>Myxococcia</taxon>
        <taxon>Myxococcales</taxon>
        <taxon>Cystobacterineae</taxon>
        <taxon>Anaeromyxobacteraceae</taxon>
        <taxon>Anaeromyxobacter</taxon>
    </lineage>
</organism>
<dbReference type="AlphaFoldDB" id="Q2IIU4"/>
<protein>
    <submittedName>
        <fullName evidence="2">Uncharacterized protein</fullName>
    </submittedName>
</protein>
<feature type="region of interest" description="Disordered" evidence="1">
    <location>
        <begin position="51"/>
        <end position="70"/>
    </location>
</feature>
<evidence type="ECO:0000313" key="2">
    <source>
        <dbReference type="EMBL" id="ABC81571.1"/>
    </source>
</evidence>
<dbReference type="STRING" id="290397.Adeh_1798"/>
<reference evidence="2 3" key="1">
    <citation type="submission" date="2006-01" db="EMBL/GenBank/DDBJ databases">
        <title>Complete sequence of Anaeromyxobacter dehalogenans 2CP-C.</title>
        <authorList>
            <consortium name="US DOE Joint Genome Institute"/>
            <person name="Copeland A."/>
            <person name="Lucas S."/>
            <person name="Lapidus A."/>
            <person name="Barry K."/>
            <person name="Detter J.C."/>
            <person name="Glavina T."/>
            <person name="Hammon N."/>
            <person name="Israni S."/>
            <person name="Pitluck S."/>
            <person name="Brettin T."/>
            <person name="Bruce D."/>
            <person name="Han C."/>
            <person name="Tapia R."/>
            <person name="Gilna P."/>
            <person name="Kiss H."/>
            <person name="Schmutz J."/>
            <person name="Larimer F."/>
            <person name="Land M."/>
            <person name="Kyrpides N."/>
            <person name="Anderson I."/>
            <person name="Sanford R.A."/>
            <person name="Ritalahti K.M."/>
            <person name="Thomas H.S."/>
            <person name="Kirby J.R."/>
            <person name="Zhulin I.B."/>
            <person name="Loeffler F.E."/>
            <person name="Richardson P."/>
        </authorList>
    </citation>
    <scope>NUCLEOTIDE SEQUENCE [LARGE SCALE GENOMIC DNA]</scope>
    <source>
        <strain evidence="2 3">2CP-C</strain>
    </source>
</reference>
<dbReference type="RefSeq" id="WP_011420854.1">
    <property type="nucleotide sequence ID" value="NC_007760.1"/>
</dbReference>
<dbReference type="KEGG" id="ade:Adeh_1798"/>
<evidence type="ECO:0000256" key="1">
    <source>
        <dbReference type="SAM" id="MobiDB-lite"/>
    </source>
</evidence>
<gene>
    <name evidence="2" type="ordered locus">Adeh_1798</name>
</gene>
<proteinExistence type="predicted"/>
<evidence type="ECO:0000313" key="3">
    <source>
        <dbReference type="Proteomes" id="UP000001935"/>
    </source>
</evidence>
<dbReference type="Proteomes" id="UP000001935">
    <property type="component" value="Chromosome"/>
</dbReference>
<dbReference type="HOGENOM" id="CLU_2033226_0_0_7"/>
<accession>Q2IIU4</accession>
<sequence length="121" mass="13344">MTRPLAEIEKQATLQRTRDELVAKLNAGGITADQAAIDLERLHAIHDELDALKPAPPAPPPPVLPDVGKLSRSDAAAKAAEIRKRPEYFTGRRADGTRLAPDEYEHLIREHAELNARAQEE</sequence>
<feature type="compositionally biased region" description="Pro residues" evidence="1">
    <location>
        <begin position="54"/>
        <end position="64"/>
    </location>
</feature>